<dbReference type="PROSITE" id="PS50883">
    <property type="entry name" value="EAL"/>
    <property type="match status" value="1"/>
</dbReference>
<dbReference type="InterPro" id="IPR050706">
    <property type="entry name" value="Cyclic-di-GMP_PDE-like"/>
</dbReference>
<dbReference type="GO" id="GO:0071111">
    <property type="term" value="F:cyclic-guanylate-specific phosphodiesterase activity"/>
    <property type="evidence" value="ECO:0007669"/>
    <property type="project" value="UniProtKB-EC"/>
</dbReference>
<dbReference type="SMART" id="SM00086">
    <property type="entry name" value="PAC"/>
    <property type="match status" value="2"/>
</dbReference>
<dbReference type="InterPro" id="IPR006189">
    <property type="entry name" value="CHASE_dom"/>
</dbReference>
<dbReference type="InterPro" id="IPR001633">
    <property type="entry name" value="EAL_dom"/>
</dbReference>
<dbReference type="Gene3D" id="3.30.450.350">
    <property type="entry name" value="CHASE domain"/>
    <property type="match status" value="1"/>
</dbReference>
<dbReference type="CDD" id="cd01948">
    <property type="entry name" value="EAL"/>
    <property type="match status" value="1"/>
</dbReference>
<dbReference type="Pfam" id="PF03924">
    <property type="entry name" value="CHASE"/>
    <property type="match status" value="1"/>
</dbReference>
<keyword evidence="8 10" id="KW-0472">Membrane</keyword>
<feature type="transmembrane region" description="Helical" evidence="10">
    <location>
        <begin position="82"/>
        <end position="102"/>
    </location>
</feature>
<gene>
    <name evidence="16" type="ORF">QM089_20010</name>
</gene>
<evidence type="ECO:0000313" key="16">
    <source>
        <dbReference type="EMBL" id="MDV5392481.1"/>
    </source>
</evidence>
<evidence type="ECO:0000256" key="4">
    <source>
        <dbReference type="ARBA" id="ARBA00022475"/>
    </source>
</evidence>
<feature type="domain" description="CHASE" evidence="13">
    <location>
        <begin position="250"/>
        <end position="408"/>
    </location>
</feature>
<comment type="subcellular location">
    <subcellularLocation>
        <location evidence="2">Cell membrane</location>
        <topology evidence="2">Multi-pass membrane protein</topology>
    </subcellularLocation>
</comment>
<feature type="transmembrane region" description="Helical" evidence="10">
    <location>
        <begin position="122"/>
        <end position="145"/>
    </location>
</feature>
<dbReference type="CDD" id="cd00130">
    <property type="entry name" value="PAS"/>
    <property type="match status" value="2"/>
</dbReference>
<dbReference type="Pfam" id="PF00563">
    <property type="entry name" value="EAL"/>
    <property type="match status" value="1"/>
</dbReference>
<dbReference type="SMART" id="SM00052">
    <property type="entry name" value="EAL"/>
    <property type="match status" value="1"/>
</dbReference>
<dbReference type="InterPro" id="IPR000700">
    <property type="entry name" value="PAS-assoc_C"/>
</dbReference>
<dbReference type="Pfam" id="PF00990">
    <property type="entry name" value="GGDEF"/>
    <property type="match status" value="1"/>
</dbReference>
<dbReference type="EC" id="3.1.4.52" evidence="3"/>
<feature type="transmembrane region" description="Helical" evidence="10">
    <location>
        <begin position="38"/>
        <end position="55"/>
    </location>
</feature>
<keyword evidence="5" id="KW-0973">c-di-GMP</keyword>
<comment type="cofactor">
    <cofactor evidence="1">
        <name>Mg(2+)</name>
        <dbReference type="ChEBI" id="CHEBI:18420"/>
    </cofactor>
</comment>
<keyword evidence="4" id="KW-1003">Cell membrane</keyword>
<name>A0AAE4Q229_9GAMM</name>
<evidence type="ECO:0000256" key="6">
    <source>
        <dbReference type="ARBA" id="ARBA00022692"/>
    </source>
</evidence>
<dbReference type="SUPFAM" id="SSF141868">
    <property type="entry name" value="EAL domain-like"/>
    <property type="match status" value="1"/>
</dbReference>
<dbReference type="InterPro" id="IPR007895">
    <property type="entry name" value="MASE1"/>
</dbReference>
<evidence type="ECO:0000256" key="8">
    <source>
        <dbReference type="ARBA" id="ARBA00023136"/>
    </source>
</evidence>
<dbReference type="PROSITE" id="PS50112">
    <property type="entry name" value="PAS"/>
    <property type="match status" value="1"/>
</dbReference>
<dbReference type="NCBIfam" id="TIGR00229">
    <property type="entry name" value="sensory_box"/>
    <property type="match status" value="2"/>
</dbReference>
<feature type="transmembrane region" description="Helical" evidence="10">
    <location>
        <begin position="188"/>
        <end position="206"/>
    </location>
</feature>
<dbReference type="FunFam" id="3.30.70.270:FF:000001">
    <property type="entry name" value="Diguanylate cyclase domain protein"/>
    <property type="match status" value="1"/>
</dbReference>
<reference evidence="16" key="1">
    <citation type="submission" date="2023-05" db="EMBL/GenBank/DDBJ databases">
        <title>Colonisation of extended spectrum b-lactamase- and carbapenemase-producing bacteria on hospital surfaces from low- and middle-income countries.</title>
        <authorList>
            <person name="Nieto-Rosado M."/>
            <person name="Sands K."/>
            <person name="Iregbu K."/>
            <person name="Zahra R."/>
            <person name="Mazarati J.B."/>
            <person name="Mehtar S."/>
            <person name="Barnards-Group B."/>
            <person name="Walsh T.R."/>
        </authorList>
    </citation>
    <scope>NUCLEOTIDE SEQUENCE</scope>
    <source>
        <strain evidence="16">PP-E493</strain>
    </source>
</reference>
<evidence type="ECO:0000256" key="9">
    <source>
        <dbReference type="ARBA" id="ARBA00051114"/>
    </source>
</evidence>
<dbReference type="PROSITE" id="PS50887">
    <property type="entry name" value="GGDEF"/>
    <property type="match status" value="1"/>
</dbReference>
<protein>
    <recommendedName>
        <fullName evidence="3">cyclic-guanylate-specific phosphodiesterase</fullName>
        <ecNumber evidence="3">3.1.4.52</ecNumber>
    </recommendedName>
</protein>
<dbReference type="InterPro" id="IPR042240">
    <property type="entry name" value="CHASE_sf"/>
</dbReference>
<evidence type="ECO:0000256" key="3">
    <source>
        <dbReference type="ARBA" id="ARBA00012282"/>
    </source>
</evidence>
<feature type="transmembrane region" description="Helical" evidence="10">
    <location>
        <begin position="157"/>
        <end position="176"/>
    </location>
</feature>
<proteinExistence type="predicted"/>
<evidence type="ECO:0000259" key="15">
    <source>
        <dbReference type="PROSITE" id="PS50887"/>
    </source>
</evidence>
<dbReference type="InterPro" id="IPR000160">
    <property type="entry name" value="GGDEF_dom"/>
</dbReference>
<feature type="transmembrane region" description="Helical" evidence="10">
    <location>
        <begin position="12"/>
        <end position="32"/>
    </location>
</feature>
<dbReference type="Pfam" id="PF05231">
    <property type="entry name" value="MASE1"/>
    <property type="match status" value="1"/>
</dbReference>
<dbReference type="SMART" id="SM00091">
    <property type="entry name" value="PAS"/>
    <property type="match status" value="2"/>
</dbReference>
<dbReference type="Pfam" id="PF13426">
    <property type="entry name" value="PAS_9"/>
    <property type="match status" value="2"/>
</dbReference>
<feature type="domain" description="PAS" evidence="11">
    <location>
        <begin position="657"/>
        <end position="727"/>
    </location>
</feature>
<dbReference type="GO" id="GO:0007165">
    <property type="term" value="P:signal transduction"/>
    <property type="evidence" value="ECO:0007669"/>
    <property type="project" value="UniProtKB-ARBA"/>
</dbReference>
<dbReference type="CDD" id="cd01949">
    <property type="entry name" value="GGDEF"/>
    <property type="match status" value="1"/>
</dbReference>
<feature type="domain" description="PAC" evidence="12">
    <location>
        <begin position="730"/>
        <end position="782"/>
    </location>
</feature>
<dbReference type="InterPro" id="IPR001610">
    <property type="entry name" value="PAC"/>
</dbReference>
<evidence type="ECO:0000259" key="11">
    <source>
        <dbReference type="PROSITE" id="PS50112"/>
    </source>
</evidence>
<dbReference type="GO" id="GO:0005886">
    <property type="term" value="C:plasma membrane"/>
    <property type="evidence" value="ECO:0007669"/>
    <property type="project" value="UniProtKB-SubCell"/>
</dbReference>
<feature type="domain" description="GGDEF" evidence="15">
    <location>
        <begin position="814"/>
        <end position="946"/>
    </location>
</feature>
<dbReference type="EMBL" id="JASGOQ010000001">
    <property type="protein sequence ID" value="MDV5392481.1"/>
    <property type="molecule type" value="Genomic_DNA"/>
</dbReference>
<comment type="caution">
    <text evidence="16">The sequence shown here is derived from an EMBL/GenBank/DDBJ whole genome shotgun (WGS) entry which is preliminary data.</text>
</comment>
<sequence>MDIKAFAHYLKVNLLVALAYFVVGKIGLLIALPPGYSAAIWPAAGIAIASCLIWSKYSPWFGILVGSWLININIGGEIHLGWLPLVIAAASSLQAYVSANVIRRIDPLVTLDRPNTVIKSCLSLSLTCMIATLFGNAALAAHGTIPIKDVFGSTINWWLGDLLGAVIFIPLTMLIFDQRSIWRSRRIQTGLPLFVGFLFCVGIYYYSDMNQRQQLQDKFQIQSNAIISNVESFQVSNLQQVIALASLFDNSEQVSQDEFVQFGKRNQLQLDGFRAWAWSPLIAATDKDSFEAATRAEIGESYRIRYLANGQPNPDGWLVPIKFVQPINTSRAALGIDLNGEPTRAAAIAKVRATLSPVMTGKIQLAEDPNGPGGTLFIAPVFDRLGNIEGFCSAVIDLQSIINAVEQVKGLHWRLTDMSAGGALLYANSQKTFPQFQGNIQSDKMGQYYQANLMLADRHWHIVIYESYSELMGDTFSLSLLMLLLAFITCAVVGGMTLVSSGERHRIAEKVAEKTMALSKEIARSQTFQATLIESEQRYRTLFDKAPVGHALKRLEDGQFVAINQAFMDITGYTLEELQTLDPWELTPIRYRLSETEQLERLKQTRRYGPYQKHYRHKGGQMVAVRLNGSLVTAANGEQLILFIVEDITEQERTVARVNLLAQVFQQSGEGITIMDANDIIVDVNSAFTQITGYTRDEIIGKNCRFLEAERTDRSNDARVRAALEQTGFWQGEVWDRHKEGFDFPKWLMMSVVRDETGSVSHYIGSFTDISERKVNEERIHFLAHHDSLTLLPNRLSLQSRLETVFKEAFVSQTQIAVMFIDMDHFKNINDTLGHHVGDMLLLEVARRLKSIVSSDDIVARLGGDEFVVVLSDTDHDEVAKVAEALRSGLNQTYTIDNKPLHSSPSIGISLFPTDGDSVEALMKNADMAMYRAKAAGRNNYQFFTAAMNTLVTERQQIETGLRQAIARDELRLHYQPQIDINTGQMVGVEALIRWQHPELGLVAPDRFIPIAEEIDMIIPIGQWVLEQALAQLTEWREKGAKGLRMAVNLSAHQLRKDTIVLDIINVLAKHKLPKGALELEITESVAMQYPEQNAKLLAELRQHGIELAIDDFGTGYSSLSYLKLLPLDRLKLDRSFVKDIESDPNDAAISAATISMAHELGLTVVAEGVENEAQLVLLSGMGCDLVQGYYFSKPLAAEECSRFIERNF</sequence>
<keyword evidence="6 10" id="KW-0812">Transmembrane</keyword>
<dbReference type="FunFam" id="3.20.20.450:FF:000001">
    <property type="entry name" value="Cyclic di-GMP phosphodiesterase yahA"/>
    <property type="match status" value="1"/>
</dbReference>
<dbReference type="PROSITE" id="PS50113">
    <property type="entry name" value="PAC"/>
    <property type="match status" value="1"/>
</dbReference>
<dbReference type="PROSITE" id="PS50839">
    <property type="entry name" value="CHASE"/>
    <property type="match status" value="1"/>
</dbReference>
<evidence type="ECO:0000256" key="10">
    <source>
        <dbReference type="SAM" id="Phobius"/>
    </source>
</evidence>
<evidence type="ECO:0000313" key="17">
    <source>
        <dbReference type="Proteomes" id="UP001187859"/>
    </source>
</evidence>
<dbReference type="Gene3D" id="3.30.450.20">
    <property type="entry name" value="PAS domain"/>
    <property type="match status" value="2"/>
</dbReference>
<accession>A0AAE4Q229</accession>
<dbReference type="SUPFAM" id="SSF55073">
    <property type="entry name" value="Nucleotide cyclase"/>
    <property type="match status" value="1"/>
</dbReference>
<evidence type="ECO:0000256" key="2">
    <source>
        <dbReference type="ARBA" id="ARBA00004651"/>
    </source>
</evidence>
<dbReference type="AlphaFoldDB" id="A0AAE4Q229"/>
<keyword evidence="7 10" id="KW-1133">Transmembrane helix</keyword>
<evidence type="ECO:0000256" key="1">
    <source>
        <dbReference type="ARBA" id="ARBA00001946"/>
    </source>
</evidence>
<dbReference type="NCBIfam" id="TIGR00254">
    <property type="entry name" value="GGDEF"/>
    <property type="match status" value="1"/>
</dbReference>
<organism evidence="16 17">
    <name type="scientific">Shewanella xiamenensis</name>
    <dbReference type="NCBI Taxonomy" id="332186"/>
    <lineage>
        <taxon>Bacteria</taxon>
        <taxon>Pseudomonadati</taxon>
        <taxon>Pseudomonadota</taxon>
        <taxon>Gammaproteobacteria</taxon>
        <taxon>Alteromonadales</taxon>
        <taxon>Shewanellaceae</taxon>
        <taxon>Shewanella</taxon>
    </lineage>
</organism>
<dbReference type="Gene3D" id="3.20.20.450">
    <property type="entry name" value="EAL domain"/>
    <property type="match status" value="1"/>
</dbReference>
<evidence type="ECO:0000259" key="13">
    <source>
        <dbReference type="PROSITE" id="PS50839"/>
    </source>
</evidence>
<feature type="domain" description="EAL" evidence="14">
    <location>
        <begin position="955"/>
        <end position="1209"/>
    </location>
</feature>
<dbReference type="SUPFAM" id="SSF55785">
    <property type="entry name" value="PYP-like sensor domain (PAS domain)"/>
    <property type="match status" value="2"/>
</dbReference>
<dbReference type="InterPro" id="IPR029787">
    <property type="entry name" value="Nucleotide_cyclase"/>
</dbReference>
<dbReference type="PANTHER" id="PTHR33121:SF71">
    <property type="entry name" value="OXYGEN SENSOR PROTEIN DOSP"/>
    <property type="match status" value="1"/>
</dbReference>
<dbReference type="Proteomes" id="UP001187859">
    <property type="component" value="Unassembled WGS sequence"/>
</dbReference>
<comment type="catalytic activity">
    <reaction evidence="9">
        <text>3',3'-c-di-GMP + H2O = 5'-phosphoguanylyl(3'-&gt;5')guanosine + H(+)</text>
        <dbReference type="Rhea" id="RHEA:24902"/>
        <dbReference type="ChEBI" id="CHEBI:15377"/>
        <dbReference type="ChEBI" id="CHEBI:15378"/>
        <dbReference type="ChEBI" id="CHEBI:58754"/>
        <dbReference type="ChEBI" id="CHEBI:58805"/>
        <dbReference type="EC" id="3.1.4.52"/>
    </reaction>
    <physiologicalReaction direction="left-to-right" evidence="9">
        <dbReference type="Rhea" id="RHEA:24903"/>
    </physiologicalReaction>
</comment>
<dbReference type="InterPro" id="IPR035965">
    <property type="entry name" value="PAS-like_dom_sf"/>
</dbReference>
<dbReference type="InterPro" id="IPR000014">
    <property type="entry name" value="PAS"/>
</dbReference>
<dbReference type="InterPro" id="IPR043128">
    <property type="entry name" value="Rev_trsase/Diguanyl_cyclase"/>
</dbReference>
<dbReference type="SMART" id="SM00267">
    <property type="entry name" value="GGDEF"/>
    <property type="match status" value="1"/>
</dbReference>
<feature type="transmembrane region" description="Helical" evidence="10">
    <location>
        <begin position="60"/>
        <end position="76"/>
    </location>
</feature>
<evidence type="ECO:0000259" key="14">
    <source>
        <dbReference type="PROSITE" id="PS50883"/>
    </source>
</evidence>
<dbReference type="GO" id="GO:0071732">
    <property type="term" value="P:cellular response to nitric oxide"/>
    <property type="evidence" value="ECO:0007669"/>
    <property type="project" value="UniProtKB-ARBA"/>
</dbReference>
<evidence type="ECO:0000259" key="12">
    <source>
        <dbReference type="PROSITE" id="PS50113"/>
    </source>
</evidence>
<dbReference type="SMART" id="SM01079">
    <property type="entry name" value="CHASE"/>
    <property type="match status" value="1"/>
</dbReference>
<dbReference type="InterPro" id="IPR035919">
    <property type="entry name" value="EAL_sf"/>
</dbReference>
<evidence type="ECO:0000256" key="7">
    <source>
        <dbReference type="ARBA" id="ARBA00022989"/>
    </source>
</evidence>
<evidence type="ECO:0000256" key="5">
    <source>
        <dbReference type="ARBA" id="ARBA00022636"/>
    </source>
</evidence>
<dbReference type="PANTHER" id="PTHR33121">
    <property type="entry name" value="CYCLIC DI-GMP PHOSPHODIESTERASE PDEF"/>
    <property type="match status" value="1"/>
</dbReference>
<dbReference type="RefSeq" id="WP_317520866.1">
    <property type="nucleotide sequence ID" value="NZ_JASGOQ010000001.1"/>
</dbReference>
<dbReference type="Gene3D" id="3.30.70.270">
    <property type="match status" value="1"/>
</dbReference>